<evidence type="ECO:0000256" key="1">
    <source>
        <dbReference type="SAM" id="MobiDB-lite"/>
    </source>
</evidence>
<feature type="compositionally biased region" description="Basic residues" evidence="1">
    <location>
        <begin position="12"/>
        <end position="31"/>
    </location>
</feature>
<dbReference type="Proteomes" id="UP000659767">
    <property type="component" value="Unassembled WGS sequence"/>
</dbReference>
<sequence length="127" mass="13157">MTGKDLCARGPLSRHLRRSSGGRVGPRRRRPAVPLPDRQDRVTADARSGPAATHDSRPALAAPGTITGATADLRRPLGGAQRAGYGRGPGPASPLAPADNGTTRPRGRSGEAGSAAFRPQLESHLRS</sequence>
<accession>A0ABQ2T0Q3</accession>
<dbReference type="EMBL" id="BMSZ01000005">
    <property type="protein sequence ID" value="GGS47327.1"/>
    <property type="molecule type" value="Genomic_DNA"/>
</dbReference>
<protein>
    <submittedName>
        <fullName evidence="2">Uncharacterized protein</fullName>
    </submittedName>
</protein>
<organism evidence="2 3">
    <name type="scientific">Streptomyces badius</name>
    <dbReference type="NCBI Taxonomy" id="1941"/>
    <lineage>
        <taxon>Bacteria</taxon>
        <taxon>Bacillati</taxon>
        <taxon>Actinomycetota</taxon>
        <taxon>Actinomycetes</taxon>
        <taxon>Kitasatosporales</taxon>
        <taxon>Streptomycetaceae</taxon>
        <taxon>Streptomyces</taxon>
    </lineage>
</organism>
<feature type="region of interest" description="Disordered" evidence="1">
    <location>
        <begin position="1"/>
        <end position="127"/>
    </location>
</feature>
<proteinExistence type="predicted"/>
<name>A0ABQ2T0Q3_STRBA</name>
<gene>
    <name evidence="2" type="ORF">GCM10010253_22000</name>
</gene>
<evidence type="ECO:0000313" key="2">
    <source>
        <dbReference type="EMBL" id="GGS47327.1"/>
    </source>
</evidence>
<reference evidence="3" key="1">
    <citation type="journal article" date="2019" name="Int. J. Syst. Evol. Microbiol.">
        <title>The Global Catalogue of Microorganisms (GCM) 10K type strain sequencing project: providing services to taxonomists for standard genome sequencing and annotation.</title>
        <authorList>
            <consortium name="The Broad Institute Genomics Platform"/>
            <consortium name="The Broad Institute Genome Sequencing Center for Infectious Disease"/>
            <person name="Wu L."/>
            <person name="Ma J."/>
        </authorList>
    </citation>
    <scope>NUCLEOTIDE SEQUENCE [LARGE SCALE GENOMIC DNA]</scope>
    <source>
        <strain evidence="3">JCM 4350</strain>
    </source>
</reference>
<evidence type="ECO:0000313" key="3">
    <source>
        <dbReference type="Proteomes" id="UP000659767"/>
    </source>
</evidence>
<comment type="caution">
    <text evidence="2">The sequence shown here is derived from an EMBL/GenBank/DDBJ whole genome shotgun (WGS) entry which is preliminary data.</text>
</comment>
<keyword evidence="3" id="KW-1185">Reference proteome</keyword>